<feature type="domain" description="DUF3592" evidence="3">
    <location>
        <begin position="72"/>
        <end position="159"/>
    </location>
</feature>
<dbReference type="Pfam" id="PF12158">
    <property type="entry name" value="DUF3592"/>
    <property type="match status" value="1"/>
</dbReference>
<sequence>MDRHWMDSTVKNSGKSGLSHGEGNEDERQKKKGRLALNLFGLAFLLAGLAVIVFSPLSTLYEHFTSAGWQRVPATLEHIELRTHYGDDSTTWSVETRYRYRFNGRDYMGDRAGYDTGSDNIGDYHSNLVYRMKRAGQQGPVNIWVNPNDPAQSLLVRELRCDKLFFTVLFGGLFVAVGVGIMLLGRIRNRGKVNGEDVIFSSERHGHWLFAFMAIMFLGMSLPGVLAIPKEVDQDNWLVLLVLVFPLAGLWLARMAWTTRRNWRYYGPVPLVLDPSPGQVGGDIGGRIRLSRPDVDVPWQVTLQCVRVRTSSGKNSRRSESIIWQEQQTPHAYNEGTGAVVSFCFCPPTDLPATDASGRNRVLWRVIIDGPQKPVPLERTYQVPVERGTNTSVVTLPKEHIERAARKAEVEAASAAAEQIDVEPFGAGMLIRSRAGRNPGMTLALLVAGIAFSGGSVGLFIAAAEEGVMLYLMSLVFGLFGFPMAVGALFMAGRSLEAKVANNRVQTVRYWCGLALWKRQGALQSRDQLVLTNAGSMTQGHRMTEFFHLDVKSGDKKIRVAEGLAGREVAEAMRDNLARMLRLE</sequence>
<accession>N6W1S8</accession>
<dbReference type="HOGENOM" id="CLU_475467_0_0_6"/>
<evidence type="ECO:0000313" key="4">
    <source>
        <dbReference type="EMBL" id="ENO16485.2"/>
    </source>
</evidence>
<feature type="transmembrane region" description="Helical" evidence="2">
    <location>
        <begin position="470"/>
        <end position="492"/>
    </location>
</feature>
<keyword evidence="5" id="KW-1185">Reference proteome</keyword>
<proteinExistence type="predicted"/>
<dbReference type="InterPro" id="IPR021994">
    <property type="entry name" value="DUF3592"/>
</dbReference>
<keyword evidence="2" id="KW-0812">Transmembrane</keyword>
<keyword evidence="2" id="KW-0472">Membrane</keyword>
<name>N6W1S8_9GAMM</name>
<feature type="transmembrane region" description="Helical" evidence="2">
    <location>
        <begin position="442"/>
        <end position="464"/>
    </location>
</feature>
<keyword evidence="2" id="KW-1133">Transmembrane helix</keyword>
<dbReference type="eggNOG" id="ENOG502ZBDN">
    <property type="taxonomic scope" value="Bacteria"/>
</dbReference>
<dbReference type="AlphaFoldDB" id="N6W1S8"/>
<dbReference type="EMBL" id="APLQ01000010">
    <property type="protein sequence ID" value="ENO16485.2"/>
    <property type="molecule type" value="Genomic_DNA"/>
</dbReference>
<feature type="transmembrane region" description="Helical" evidence="2">
    <location>
        <begin position="237"/>
        <end position="257"/>
    </location>
</feature>
<protein>
    <submittedName>
        <fullName evidence="4">DUF3592 domain-containing protein</fullName>
    </submittedName>
</protein>
<evidence type="ECO:0000313" key="5">
    <source>
        <dbReference type="Proteomes" id="UP000013165"/>
    </source>
</evidence>
<evidence type="ECO:0000256" key="1">
    <source>
        <dbReference type="SAM" id="MobiDB-lite"/>
    </source>
</evidence>
<evidence type="ECO:0000256" key="2">
    <source>
        <dbReference type="SAM" id="Phobius"/>
    </source>
</evidence>
<evidence type="ECO:0000259" key="3">
    <source>
        <dbReference type="Pfam" id="PF12158"/>
    </source>
</evidence>
<reference evidence="4 5" key="1">
    <citation type="journal article" date="2013" name="Genome Announc.">
        <title>Genome Sequence of the Polycyclic Aromatic Hydrocarbon-Degrading Bacterium Strain Marinobacter nanhaiticus D15-8WT.</title>
        <authorList>
            <person name="Cui Z."/>
            <person name="Gao W."/>
            <person name="Li Q."/>
            <person name="Xu G."/>
            <person name="Zheng L."/>
        </authorList>
    </citation>
    <scope>NUCLEOTIDE SEQUENCE [LARGE SCALE GENOMIC DNA]</scope>
    <source>
        <strain evidence="4 5">D15-8W</strain>
    </source>
</reference>
<dbReference type="Proteomes" id="UP000013165">
    <property type="component" value="Unassembled WGS sequence"/>
</dbReference>
<comment type="caution">
    <text evidence="4">The sequence shown here is derived from an EMBL/GenBank/DDBJ whole genome shotgun (WGS) entry which is preliminary data.</text>
</comment>
<feature type="transmembrane region" description="Helical" evidence="2">
    <location>
        <begin position="206"/>
        <end position="225"/>
    </location>
</feature>
<dbReference type="PATRIC" id="fig|626887.3.peg.419"/>
<feature type="region of interest" description="Disordered" evidence="1">
    <location>
        <begin position="1"/>
        <end position="29"/>
    </location>
</feature>
<feature type="transmembrane region" description="Helical" evidence="2">
    <location>
        <begin position="164"/>
        <end position="185"/>
    </location>
</feature>
<gene>
    <name evidence="4" type="ORF">J057_02205</name>
</gene>
<organism evidence="4 5">
    <name type="scientific">Marinobacter nanhaiticus D15-8W</name>
    <dbReference type="NCBI Taxonomy" id="626887"/>
    <lineage>
        <taxon>Bacteria</taxon>
        <taxon>Pseudomonadati</taxon>
        <taxon>Pseudomonadota</taxon>
        <taxon>Gammaproteobacteria</taxon>
        <taxon>Pseudomonadales</taxon>
        <taxon>Marinobacteraceae</taxon>
        <taxon>Marinobacter</taxon>
    </lineage>
</organism>
<feature type="transmembrane region" description="Helical" evidence="2">
    <location>
        <begin position="35"/>
        <end position="54"/>
    </location>
</feature>
<dbReference type="STRING" id="626887.J057_02205"/>
<dbReference type="OrthoDB" id="6402665at2"/>